<evidence type="ECO:0000256" key="1">
    <source>
        <dbReference type="SAM" id="SignalP"/>
    </source>
</evidence>
<evidence type="ECO:0000313" key="3">
    <source>
        <dbReference type="Proteomes" id="UP000071561"/>
    </source>
</evidence>
<gene>
    <name evidence="2" type="ORF">AY601_3142</name>
</gene>
<dbReference type="InterPro" id="IPR011990">
    <property type="entry name" value="TPR-like_helical_dom_sf"/>
</dbReference>
<dbReference type="PATRIC" id="fig|188932.3.peg.3274"/>
<organism evidence="2 3">
    <name type="scientific">Pedobacter cryoconitis</name>
    <dbReference type="NCBI Taxonomy" id="188932"/>
    <lineage>
        <taxon>Bacteria</taxon>
        <taxon>Pseudomonadati</taxon>
        <taxon>Bacteroidota</taxon>
        <taxon>Sphingobacteriia</taxon>
        <taxon>Sphingobacteriales</taxon>
        <taxon>Sphingobacteriaceae</taxon>
        <taxon>Pedobacter</taxon>
    </lineage>
</organism>
<reference evidence="2 3" key="1">
    <citation type="submission" date="2016-03" db="EMBL/GenBank/DDBJ databases">
        <title>Complete genome sequence of Pedobacter cryoconitis PAMC 27485.</title>
        <authorList>
            <person name="Lee J."/>
            <person name="Kim O.-S."/>
        </authorList>
    </citation>
    <scope>NUCLEOTIDE SEQUENCE [LARGE SCALE GENOMIC DNA]</scope>
    <source>
        <strain evidence="2 3">PAMC 27485</strain>
    </source>
</reference>
<dbReference type="Proteomes" id="UP000071561">
    <property type="component" value="Chromosome"/>
</dbReference>
<keyword evidence="1" id="KW-0732">Signal</keyword>
<dbReference type="RefSeq" id="WP_068402664.1">
    <property type="nucleotide sequence ID" value="NZ_CP014504.1"/>
</dbReference>
<keyword evidence="3" id="KW-1185">Reference proteome</keyword>
<evidence type="ECO:0000313" key="2">
    <source>
        <dbReference type="EMBL" id="AMQ00014.1"/>
    </source>
</evidence>
<dbReference type="EMBL" id="CP014504">
    <property type="protein sequence ID" value="AMQ00014.1"/>
    <property type="molecule type" value="Genomic_DNA"/>
</dbReference>
<dbReference type="OrthoDB" id="767867at2"/>
<dbReference type="Gene3D" id="1.25.40.10">
    <property type="entry name" value="Tetratricopeptide repeat domain"/>
    <property type="match status" value="1"/>
</dbReference>
<feature type="chain" id="PRO_5007280547" description="Tetratricopeptide repeat protein" evidence="1">
    <location>
        <begin position="20"/>
        <end position="206"/>
    </location>
</feature>
<dbReference type="SUPFAM" id="SSF48452">
    <property type="entry name" value="TPR-like"/>
    <property type="match status" value="1"/>
</dbReference>
<sequence precursor="true">MRILLTVALFLSIAGISYGQNSTPQKAEAQRLINQAGDLMYDVGDGSLAQKNGNLKKSIILAKKAIELDSSRFVAYQILMGSYQMLHEPRGIINTCSEWLRNHPNDMNVRLRRGIIYHRTQKQNLADKDFKFVKDGLVKAHIKISNKLSEKEIAAIVSNAYTYLLIGEKKTSLNTMESLCKAFPNDKKLVETYKKIQTIDIEKESI</sequence>
<dbReference type="AlphaFoldDB" id="A0A127VFB9"/>
<name>A0A127VFB9_9SPHI</name>
<feature type="signal peptide" evidence="1">
    <location>
        <begin position="1"/>
        <end position="19"/>
    </location>
</feature>
<accession>A0A127VFB9</accession>
<evidence type="ECO:0008006" key="4">
    <source>
        <dbReference type="Google" id="ProtNLM"/>
    </source>
</evidence>
<proteinExistence type="predicted"/>
<protein>
    <recommendedName>
        <fullName evidence="4">Tetratricopeptide repeat protein</fullName>
    </recommendedName>
</protein>
<dbReference type="KEGG" id="pcm:AY601_3142"/>